<feature type="region of interest" description="Disordered" evidence="1">
    <location>
        <begin position="91"/>
        <end position="110"/>
    </location>
</feature>
<organism evidence="2 3">
    <name type="scientific">Octadecabacter ascidiaceicola</name>
    <dbReference type="NCBI Taxonomy" id="1655543"/>
    <lineage>
        <taxon>Bacteria</taxon>
        <taxon>Pseudomonadati</taxon>
        <taxon>Pseudomonadota</taxon>
        <taxon>Alphaproteobacteria</taxon>
        <taxon>Rhodobacterales</taxon>
        <taxon>Roseobacteraceae</taxon>
        <taxon>Octadecabacter</taxon>
    </lineage>
</organism>
<keyword evidence="3" id="KW-1185">Reference proteome</keyword>
<evidence type="ECO:0000256" key="1">
    <source>
        <dbReference type="SAM" id="MobiDB-lite"/>
    </source>
</evidence>
<evidence type="ECO:0000313" key="2">
    <source>
        <dbReference type="EMBL" id="SMX39376.1"/>
    </source>
</evidence>
<feature type="compositionally biased region" description="Basic and acidic residues" evidence="1">
    <location>
        <begin position="96"/>
        <end position="110"/>
    </location>
</feature>
<dbReference type="OrthoDB" id="7876422at2"/>
<gene>
    <name evidence="2" type="ORF">OCA8868_01950</name>
</gene>
<sequence>MTDIPPEFNPETAPPSLTIDWDAYLLFFEDEDISDEDKRELIEALWSIVVNFVDLGFGVHPLQQACGKDISLAEVPIRDVLNLDNTTSEFEQALAPHRDGSSERNPHASE</sequence>
<dbReference type="Proteomes" id="UP000203464">
    <property type="component" value="Unassembled WGS sequence"/>
</dbReference>
<reference evidence="3" key="1">
    <citation type="submission" date="2017-05" db="EMBL/GenBank/DDBJ databases">
        <authorList>
            <person name="Rodrigo-Torres L."/>
            <person name="Arahal R. D."/>
            <person name="Lucena T."/>
        </authorList>
    </citation>
    <scope>NUCLEOTIDE SEQUENCE [LARGE SCALE GENOMIC DNA]</scope>
    <source>
        <strain evidence="3">CECT 8868</strain>
    </source>
</reference>
<accession>A0A238KBH3</accession>
<dbReference type="RefSeq" id="WP_093996370.1">
    <property type="nucleotide sequence ID" value="NZ_FXYD01000003.1"/>
</dbReference>
<proteinExistence type="predicted"/>
<dbReference type="AlphaFoldDB" id="A0A238KBH3"/>
<evidence type="ECO:0000313" key="3">
    <source>
        <dbReference type="Proteomes" id="UP000203464"/>
    </source>
</evidence>
<protein>
    <submittedName>
        <fullName evidence="2">Uncharacterized protein</fullName>
    </submittedName>
</protein>
<dbReference type="EMBL" id="FXYD01000003">
    <property type="protein sequence ID" value="SMX39376.1"/>
    <property type="molecule type" value="Genomic_DNA"/>
</dbReference>
<name>A0A238KBH3_9RHOB</name>